<dbReference type="EMBL" id="JBHSXS010000002">
    <property type="protein sequence ID" value="MFC6878988.1"/>
    <property type="molecule type" value="Genomic_DNA"/>
</dbReference>
<organism evidence="1 2">
    <name type="scientific">Actinomadura yumaensis</name>
    <dbReference type="NCBI Taxonomy" id="111807"/>
    <lineage>
        <taxon>Bacteria</taxon>
        <taxon>Bacillati</taxon>
        <taxon>Actinomycetota</taxon>
        <taxon>Actinomycetes</taxon>
        <taxon>Streptosporangiales</taxon>
        <taxon>Thermomonosporaceae</taxon>
        <taxon>Actinomadura</taxon>
    </lineage>
</organism>
<name>A0ABW2CB73_9ACTN</name>
<gene>
    <name evidence="1" type="ORF">ACFQKB_04340</name>
</gene>
<evidence type="ECO:0000313" key="1">
    <source>
        <dbReference type="EMBL" id="MFC6878988.1"/>
    </source>
</evidence>
<protein>
    <submittedName>
        <fullName evidence="1">Uncharacterized protein</fullName>
    </submittedName>
</protein>
<reference evidence="2" key="1">
    <citation type="journal article" date="2019" name="Int. J. Syst. Evol. Microbiol.">
        <title>The Global Catalogue of Microorganisms (GCM) 10K type strain sequencing project: providing services to taxonomists for standard genome sequencing and annotation.</title>
        <authorList>
            <consortium name="The Broad Institute Genomics Platform"/>
            <consortium name="The Broad Institute Genome Sequencing Center for Infectious Disease"/>
            <person name="Wu L."/>
            <person name="Ma J."/>
        </authorList>
    </citation>
    <scope>NUCLEOTIDE SEQUENCE [LARGE SCALE GENOMIC DNA]</scope>
    <source>
        <strain evidence="2">JCM 3369</strain>
    </source>
</reference>
<accession>A0ABW2CB73</accession>
<proteinExistence type="predicted"/>
<dbReference type="RefSeq" id="WP_302931086.1">
    <property type="nucleotide sequence ID" value="NZ_JBHSXE010000001.1"/>
</dbReference>
<keyword evidence="2" id="KW-1185">Reference proteome</keyword>
<sequence length="43" mass="4833">MPRPKRPKAPALPAWVRAACVQRFPTDPARRMACIAALGRFTR</sequence>
<evidence type="ECO:0000313" key="2">
    <source>
        <dbReference type="Proteomes" id="UP001596380"/>
    </source>
</evidence>
<dbReference type="Proteomes" id="UP001596380">
    <property type="component" value="Unassembled WGS sequence"/>
</dbReference>
<comment type="caution">
    <text evidence="1">The sequence shown here is derived from an EMBL/GenBank/DDBJ whole genome shotgun (WGS) entry which is preliminary data.</text>
</comment>